<evidence type="ECO:0000313" key="5">
    <source>
        <dbReference type="Proteomes" id="UP000215185"/>
    </source>
</evidence>
<dbReference type="InterPro" id="IPR000644">
    <property type="entry name" value="CBS_dom"/>
</dbReference>
<dbReference type="OrthoDB" id="2375431at2"/>
<keyword evidence="1" id="KW-0677">Repeat</keyword>
<feature type="domain" description="CBS" evidence="3">
    <location>
        <begin position="18"/>
        <end position="78"/>
    </location>
</feature>
<dbReference type="InterPro" id="IPR046342">
    <property type="entry name" value="CBS_dom_sf"/>
</dbReference>
<keyword evidence="2" id="KW-0129">CBS domain</keyword>
<evidence type="ECO:0000256" key="2">
    <source>
        <dbReference type="PROSITE-ProRule" id="PRU00703"/>
    </source>
</evidence>
<organism evidence="4 5">
    <name type="scientific">Streptococcus merionis</name>
    <dbReference type="NCBI Taxonomy" id="400065"/>
    <lineage>
        <taxon>Bacteria</taxon>
        <taxon>Bacillati</taxon>
        <taxon>Bacillota</taxon>
        <taxon>Bacilli</taxon>
        <taxon>Lactobacillales</taxon>
        <taxon>Streptococcaceae</taxon>
        <taxon>Streptococcus</taxon>
    </lineage>
</organism>
<dbReference type="STRING" id="1123308.GCA_000380085_01886"/>
<evidence type="ECO:0000256" key="1">
    <source>
        <dbReference type="ARBA" id="ARBA00022737"/>
    </source>
</evidence>
<dbReference type="PROSITE" id="PS51371">
    <property type="entry name" value="CBS"/>
    <property type="match status" value="1"/>
</dbReference>
<gene>
    <name evidence="4" type="primary">ykuL</name>
    <name evidence="4" type="ORF">SAMEA4412692_01247</name>
</gene>
<dbReference type="AlphaFoldDB" id="A0A239STW3"/>
<dbReference type="NCBIfam" id="NF041630">
    <property type="entry name" value="CBS_CbpB"/>
    <property type="match status" value="1"/>
</dbReference>
<dbReference type="KEGG" id="smen:SAMEA4412692_1247"/>
<reference evidence="4 5" key="1">
    <citation type="submission" date="2017-06" db="EMBL/GenBank/DDBJ databases">
        <authorList>
            <consortium name="Pathogen Informatics"/>
        </authorList>
    </citation>
    <scope>NUCLEOTIDE SEQUENCE [LARGE SCALE GENOMIC DNA]</scope>
    <source>
        <strain evidence="4 5">NCTC13788</strain>
    </source>
</reference>
<dbReference type="SUPFAM" id="SSF54631">
    <property type="entry name" value="CBS-domain pair"/>
    <property type="match status" value="1"/>
</dbReference>
<dbReference type="CDD" id="cd04643">
    <property type="entry name" value="CBS_pair_bac"/>
    <property type="match status" value="1"/>
</dbReference>
<dbReference type="Gene3D" id="3.10.580.10">
    <property type="entry name" value="CBS-domain"/>
    <property type="match status" value="1"/>
</dbReference>
<dbReference type="PANTHER" id="PTHR48108">
    <property type="entry name" value="CBS DOMAIN-CONTAINING PROTEIN CBSX2, CHLOROPLASTIC"/>
    <property type="match status" value="1"/>
</dbReference>
<evidence type="ECO:0000313" key="4">
    <source>
        <dbReference type="EMBL" id="SNU88847.1"/>
    </source>
</evidence>
<dbReference type="Pfam" id="PF00571">
    <property type="entry name" value="CBS"/>
    <property type="match status" value="2"/>
</dbReference>
<dbReference type="eggNOG" id="COG0517">
    <property type="taxonomic scope" value="Bacteria"/>
</dbReference>
<dbReference type="InterPro" id="IPR048125">
    <property type="entry name" value="CBS_CbpB"/>
</dbReference>
<evidence type="ECO:0000259" key="3">
    <source>
        <dbReference type="PROSITE" id="PS51371"/>
    </source>
</evidence>
<proteinExistence type="predicted"/>
<name>A0A239STW3_9STRE</name>
<protein>
    <submittedName>
        <fullName evidence="4">CBS domain-containing protein</fullName>
    </submittedName>
</protein>
<dbReference type="EMBL" id="LT906439">
    <property type="protein sequence ID" value="SNU88847.1"/>
    <property type="molecule type" value="Genomic_DNA"/>
</dbReference>
<dbReference type="RefSeq" id="WP_018374431.1">
    <property type="nucleotide sequence ID" value="NZ_LT906439.1"/>
</dbReference>
<keyword evidence="5" id="KW-1185">Reference proteome</keyword>
<accession>A0A239STW3</accession>
<dbReference type="PANTHER" id="PTHR48108:SF26">
    <property type="entry name" value="CBS DOMAIN-CONTAINING PROTEIN DDB_G0289609"/>
    <property type="match status" value="1"/>
</dbReference>
<dbReference type="Proteomes" id="UP000215185">
    <property type="component" value="Chromosome 1"/>
</dbReference>
<sequence length="156" mass="17800">MINPHFKEFLRSQEETFLTPAENLAVLIDTHNMDHAKLVLTHMAYSRVPVVTQEGKFVGTIGLTEITRYQLENELSDEDLNQDISSIVKTDVAVVSEFYSLTQVMHDLIDQSFLPVVDQDGFFKGIITRKAILKAINSMLHKFADDYVIEEKDDSH</sequence>
<dbReference type="InterPro" id="IPR051462">
    <property type="entry name" value="CBS_domain-containing"/>
</dbReference>